<evidence type="ECO:0000313" key="2">
    <source>
        <dbReference type="Proteomes" id="UP001151699"/>
    </source>
</evidence>
<gene>
    <name evidence="1" type="primary">Faim</name>
    <name evidence="1" type="ORF">Bhyg_03833</name>
</gene>
<dbReference type="AlphaFoldDB" id="A0A9Q0NE19"/>
<sequence>MSEELNTDLTLESMDKEPKRDVTAEWRIPIKGKLHKIQFEHGTASGKRVLWINDKEIFRRDWMFKLVGDDTFTLDDIKCVIRVDPLAGFKYKYSLLVDGKSYEQFKENQAKAMKTWETVVNCILYRIALEKSTMNIFVNGRLVDENGEFVDGGTDTTFYEGENTFVLSIRTSGNKREGLIHTLKVNGIDVPELLE</sequence>
<dbReference type="Pfam" id="PF06905">
    <property type="entry name" value="FAIM1"/>
    <property type="match status" value="1"/>
</dbReference>
<dbReference type="InterPro" id="IPR038513">
    <property type="entry name" value="FAIM1_dom_sf"/>
</dbReference>
<dbReference type="InterPro" id="IPR010695">
    <property type="entry name" value="FAIM1"/>
</dbReference>
<accession>A0A9Q0NE19</accession>
<dbReference type="PANTHER" id="PTHR13088">
    <property type="entry name" value="FAS APOPTOTIC INHIBITORY MOLECULE FAIM"/>
    <property type="match status" value="1"/>
</dbReference>
<dbReference type="FunFam" id="2.40.128.180:FF:000001">
    <property type="entry name" value="Fas apoptotic inhibitory molecule 1"/>
    <property type="match status" value="1"/>
</dbReference>
<comment type="caution">
    <text evidence="1">The sequence shown here is derived from an EMBL/GenBank/DDBJ whole genome shotgun (WGS) entry which is preliminary data.</text>
</comment>
<dbReference type="OrthoDB" id="6262731at2759"/>
<dbReference type="EMBL" id="WJQU01000001">
    <property type="protein sequence ID" value="KAJ6648603.1"/>
    <property type="molecule type" value="Genomic_DNA"/>
</dbReference>
<dbReference type="Proteomes" id="UP001151699">
    <property type="component" value="Chromosome A"/>
</dbReference>
<proteinExistence type="predicted"/>
<dbReference type="Gene3D" id="2.40.128.180">
    <property type="match status" value="2"/>
</dbReference>
<dbReference type="GO" id="GO:1902042">
    <property type="term" value="P:negative regulation of extrinsic apoptotic signaling pathway via death domain receptors"/>
    <property type="evidence" value="ECO:0007669"/>
    <property type="project" value="TreeGrafter"/>
</dbReference>
<organism evidence="1 2">
    <name type="scientific">Pseudolycoriella hygida</name>
    <dbReference type="NCBI Taxonomy" id="35572"/>
    <lineage>
        <taxon>Eukaryota</taxon>
        <taxon>Metazoa</taxon>
        <taxon>Ecdysozoa</taxon>
        <taxon>Arthropoda</taxon>
        <taxon>Hexapoda</taxon>
        <taxon>Insecta</taxon>
        <taxon>Pterygota</taxon>
        <taxon>Neoptera</taxon>
        <taxon>Endopterygota</taxon>
        <taxon>Diptera</taxon>
        <taxon>Nematocera</taxon>
        <taxon>Sciaroidea</taxon>
        <taxon>Sciaridae</taxon>
        <taxon>Pseudolycoriella</taxon>
    </lineage>
</organism>
<protein>
    <submittedName>
        <fullName evidence="1">Fas apoptotic inhibitory molecule 1</fullName>
    </submittedName>
</protein>
<reference evidence="1" key="1">
    <citation type="submission" date="2022-07" db="EMBL/GenBank/DDBJ databases">
        <authorList>
            <person name="Trinca V."/>
            <person name="Uliana J.V.C."/>
            <person name="Torres T.T."/>
            <person name="Ward R.J."/>
            <person name="Monesi N."/>
        </authorList>
    </citation>
    <scope>NUCLEOTIDE SEQUENCE</scope>
    <source>
        <strain evidence="1">HSMRA1968</strain>
        <tissue evidence="1">Whole embryos</tissue>
    </source>
</reference>
<evidence type="ECO:0000313" key="1">
    <source>
        <dbReference type="EMBL" id="KAJ6648603.1"/>
    </source>
</evidence>
<name>A0A9Q0NE19_9DIPT</name>
<keyword evidence="2" id="KW-1185">Reference proteome</keyword>
<dbReference type="PANTHER" id="PTHR13088:SF3">
    <property type="entry name" value="FAS APOPTOTIC INHIBITORY MOLECULE 1"/>
    <property type="match status" value="1"/>
</dbReference>